<dbReference type="PROSITE" id="PS00018">
    <property type="entry name" value="EF_HAND_1"/>
    <property type="match status" value="1"/>
</dbReference>
<dbReference type="Pfam" id="PF13833">
    <property type="entry name" value="EF-hand_8"/>
    <property type="match status" value="1"/>
</dbReference>
<keyword evidence="4 7" id="KW-0788">Thiol protease</keyword>
<dbReference type="CDD" id="cd00214">
    <property type="entry name" value="Calpain_III"/>
    <property type="match status" value="1"/>
</dbReference>
<feature type="active site" evidence="6 7">
    <location>
        <position position="346"/>
    </location>
</feature>
<reference evidence="11" key="1">
    <citation type="submission" date="2012-11" db="EMBL/GenBank/DDBJ databases">
        <authorList>
            <person name="Lucero-Rivera Y.E."/>
            <person name="Tovar-Ramirez D."/>
        </authorList>
    </citation>
    <scope>NUCLEOTIDE SEQUENCE</scope>
    <source>
        <tissue evidence="11">Salivary gland</tissue>
    </source>
</reference>
<evidence type="ECO:0000259" key="9">
    <source>
        <dbReference type="PROSITE" id="PS50203"/>
    </source>
</evidence>
<evidence type="ECO:0000313" key="11">
    <source>
        <dbReference type="EMBL" id="JAA61621.1"/>
    </source>
</evidence>
<dbReference type="InterPro" id="IPR022682">
    <property type="entry name" value="Calpain_domain_III"/>
</dbReference>
<feature type="domain" description="EF-hand" evidence="10">
    <location>
        <begin position="649"/>
        <end position="684"/>
    </location>
</feature>
<dbReference type="InterPro" id="IPR038765">
    <property type="entry name" value="Papain-like_cys_pep_sf"/>
</dbReference>
<dbReference type="EMBL" id="GACK01003413">
    <property type="protein sequence ID" value="JAA61621.1"/>
    <property type="molecule type" value="mRNA"/>
</dbReference>
<dbReference type="PROSITE" id="PS50203">
    <property type="entry name" value="CALPAIN_CAT"/>
    <property type="match status" value="1"/>
</dbReference>
<dbReference type="CDD" id="cd16196">
    <property type="entry name" value="EFh_PEF_CalpA_B"/>
    <property type="match status" value="1"/>
</dbReference>
<comment type="similarity">
    <text evidence="1">Belongs to the peptidase C2 family.</text>
</comment>
<keyword evidence="2 7" id="KW-0645">Protease</keyword>
<dbReference type="Gene3D" id="3.90.70.10">
    <property type="entry name" value="Cysteine proteinases"/>
    <property type="match status" value="1"/>
</dbReference>
<dbReference type="Pfam" id="PF00648">
    <property type="entry name" value="Peptidase_C2"/>
    <property type="match status" value="1"/>
</dbReference>
<evidence type="ECO:0000256" key="5">
    <source>
        <dbReference type="ARBA" id="ARBA00022837"/>
    </source>
</evidence>
<dbReference type="InterPro" id="IPR018247">
    <property type="entry name" value="EF_Hand_1_Ca_BS"/>
</dbReference>
<dbReference type="Gene3D" id="2.60.120.380">
    <property type="match status" value="1"/>
</dbReference>
<accession>L7MBK8</accession>
<dbReference type="PROSITE" id="PS50222">
    <property type="entry name" value="EF_HAND_2"/>
    <property type="match status" value="1"/>
</dbReference>
<dbReference type="SUPFAM" id="SSF49758">
    <property type="entry name" value="Calpain large subunit, middle domain (domain III)"/>
    <property type="match status" value="1"/>
</dbReference>
<evidence type="ECO:0000256" key="2">
    <source>
        <dbReference type="ARBA" id="ARBA00022670"/>
    </source>
</evidence>
<name>L7MBK8_RHIPC</name>
<dbReference type="GO" id="GO:0004198">
    <property type="term" value="F:calcium-dependent cysteine-type endopeptidase activity"/>
    <property type="evidence" value="ECO:0007669"/>
    <property type="project" value="InterPro"/>
</dbReference>
<dbReference type="InterPro" id="IPR000169">
    <property type="entry name" value="Pept_cys_AS"/>
</dbReference>
<dbReference type="SMART" id="SM00230">
    <property type="entry name" value="CysPc"/>
    <property type="match status" value="1"/>
</dbReference>
<feature type="non-terminal residue" evidence="11">
    <location>
        <position position="1"/>
    </location>
</feature>
<reference evidence="11" key="2">
    <citation type="journal article" date="2015" name="J. Proteomics">
        <title>Sexual differences in the sialomes of the zebra tick, Rhipicephalus pulchellus.</title>
        <authorList>
            <person name="Tan A.W."/>
            <person name="Francischetti I.M."/>
            <person name="Slovak M."/>
            <person name="Kini R.M."/>
            <person name="Ribeiro J.M."/>
        </authorList>
    </citation>
    <scope>NUCLEOTIDE SEQUENCE</scope>
    <source>
        <tissue evidence="11">Salivary gland</tissue>
    </source>
</reference>
<dbReference type="PANTHER" id="PTHR10183:SF433">
    <property type="entry name" value="CALPAIN-A-RELATED"/>
    <property type="match status" value="1"/>
</dbReference>
<dbReference type="PRINTS" id="PR00704">
    <property type="entry name" value="CALPAIN"/>
</dbReference>
<dbReference type="Pfam" id="PF01067">
    <property type="entry name" value="Calpain_III"/>
    <property type="match status" value="1"/>
</dbReference>
<protein>
    <submittedName>
        <fullName evidence="11">Putative calcium-dependent cysteine protease</fullName>
    </submittedName>
</protein>
<dbReference type="InterPro" id="IPR011992">
    <property type="entry name" value="EF-hand-dom_pair"/>
</dbReference>
<dbReference type="FunFam" id="1.10.238.10:FF:000638">
    <property type="entry name" value="Putative cytosolic ca2+-dependent cysteine protease calpain"/>
    <property type="match status" value="1"/>
</dbReference>
<evidence type="ECO:0000256" key="1">
    <source>
        <dbReference type="ARBA" id="ARBA00007623"/>
    </source>
</evidence>
<dbReference type="FunFam" id="2.60.120.380:FF:000002">
    <property type="entry name" value="calpain-3 isoform X1"/>
    <property type="match status" value="1"/>
</dbReference>
<feature type="active site" evidence="6 7">
    <location>
        <position position="165"/>
    </location>
</feature>
<dbReference type="GO" id="GO:0006508">
    <property type="term" value="P:proteolysis"/>
    <property type="evidence" value="ECO:0007669"/>
    <property type="project" value="UniProtKB-KW"/>
</dbReference>
<organism evidence="11">
    <name type="scientific">Rhipicephalus pulchellus</name>
    <name type="common">Yellow backed tick</name>
    <name type="synonym">Dermacentor pulchellus</name>
    <dbReference type="NCBI Taxonomy" id="72859"/>
    <lineage>
        <taxon>Eukaryota</taxon>
        <taxon>Metazoa</taxon>
        <taxon>Ecdysozoa</taxon>
        <taxon>Arthropoda</taxon>
        <taxon>Chelicerata</taxon>
        <taxon>Arachnida</taxon>
        <taxon>Acari</taxon>
        <taxon>Parasitiformes</taxon>
        <taxon>Ixodida</taxon>
        <taxon>Ixodoidea</taxon>
        <taxon>Ixodidae</taxon>
        <taxon>Rhipicephalinae</taxon>
        <taxon>Rhipicephalus</taxon>
        <taxon>Rhipicephalus</taxon>
    </lineage>
</organism>
<dbReference type="InterPro" id="IPR001300">
    <property type="entry name" value="Peptidase_C2_calpain_cat"/>
</dbReference>
<dbReference type="CDD" id="cd00044">
    <property type="entry name" value="CysPc"/>
    <property type="match status" value="1"/>
</dbReference>
<dbReference type="PANTHER" id="PTHR10183">
    <property type="entry name" value="CALPAIN"/>
    <property type="match status" value="1"/>
</dbReference>
<dbReference type="SUPFAM" id="SSF47473">
    <property type="entry name" value="EF-hand"/>
    <property type="match status" value="1"/>
</dbReference>
<evidence type="ECO:0000256" key="8">
    <source>
        <dbReference type="SAM" id="MobiDB-lite"/>
    </source>
</evidence>
<dbReference type="SMART" id="SM00054">
    <property type="entry name" value="EFh"/>
    <property type="match status" value="2"/>
</dbReference>
<feature type="region of interest" description="Disordered" evidence="8">
    <location>
        <begin position="52"/>
        <end position="88"/>
    </location>
</feature>
<dbReference type="InterPro" id="IPR033883">
    <property type="entry name" value="C2_III"/>
</dbReference>
<evidence type="ECO:0000256" key="6">
    <source>
        <dbReference type="PIRSR" id="PIRSR622684-1"/>
    </source>
</evidence>
<keyword evidence="5" id="KW-0106">Calcium</keyword>
<dbReference type="Gene3D" id="1.10.238.10">
    <property type="entry name" value="EF-hand"/>
    <property type="match status" value="1"/>
</dbReference>
<dbReference type="GO" id="GO:0005509">
    <property type="term" value="F:calcium ion binding"/>
    <property type="evidence" value="ECO:0007669"/>
    <property type="project" value="InterPro"/>
</dbReference>
<feature type="domain" description="Calpain catalytic" evidence="9">
    <location>
        <begin position="110"/>
        <end position="406"/>
    </location>
</feature>
<keyword evidence="3 7" id="KW-0378">Hydrolase</keyword>
<evidence type="ECO:0000256" key="7">
    <source>
        <dbReference type="PROSITE-ProRule" id="PRU00239"/>
    </source>
</evidence>
<dbReference type="SUPFAM" id="SSF54001">
    <property type="entry name" value="Cysteine proteinases"/>
    <property type="match status" value="1"/>
</dbReference>
<dbReference type="InterPro" id="IPR002048">
    <property type="entry name" value="EF_hand_dom"/>
</dbReference>
<sequence>AVETASAEIVFRARSALSTHIDSVARCCRRCTMAAIEEPFFSQERKFVQSSPTKRPKFSFDNGSSSAPVNPEPDPDSPGLGERGAGLKNRSGRIQDFHQLRKECLANGVLFEDPEFPCKGSSVWGNKDPKFTVTWLRPPEMCNNPKLFVDGASRFDVVQGSVGNCWMVASAANLTLNDELFYRVVPDDQSFHEDYAGIFHFRIWKANRWIDVVIDDRLPTLDGSLIFMKSRSGNEFWSALLEKAYAKLHGSYEALSGGSACEAMEDFTGGLTESIDLKNPPKQLFVLMLKAYERSSLMSCSIPVGSIPEEKLASGLVAGHAYSITAVRLVYIERLKGRMPLIRLRNPWGDDTEWRGAWSDQSREWSLVSPEEREAIGLTFDADGEFWMSERDFMREFHFLEICNLGPDSLDQDVLTDTSKKKWEVSVFEGSWVRGATAGGCRNYLDTFWVNPQYFITLEDPDDDDDEQNCTLIVALMQKNRRAARTLGAGLFLTIGFALYKIDDPDNCPTPLDLTFFKFHPSAARSHTFINSREVTTRFHLPPGTYCVVPSTFEPNQTGEFLLRIFTEKKNISHEHDVPPAIVPPADSVRAKEEDPSSDRAQQLRALFAKIAGDDMEVNSYELQKILNMVFRKAPRENGDDDEIRGEQFSLDVCRSMVALMDDDHSGKLGLDEFRALWILVRTWKNVFTAFDKDGSGYLNTFGLRAALNSAGYQVNQHILKALVLRYGNDDGNIAFEDFIGCAVKLRTMIEVFKEKDTRNIGSAVFTIDEWLENTMYA</sequence>
<evidence type="ECO:0000259" key="10">
    <source>
        <dbReference type="PROSITE" id="PS50222"/>
    </source>
</evidence>
<feature type="active site" evidence="6 7">
    <location>
        <position position="320"/>
    </location>
</feature>
<dbReference type="InterPro" id="IPR022683">
    <property type="entry name" value="Calpain_III"/>
</dbReference>
<dbReference type="SMART" id="SM00720">
    <property type="entry name" value="calpain_III"/>
    <property type="match status" value="1"/>
</dbReference>
<dbReference type="InterPro" id="IPR036213">
    <property type="entry name" value="Calpain_III_sf"/>
</dbReference>
<dbReference type="GO" id="GO:0005737">
    <property type="term" value="C:cytoplasm"/>
    <property type="evidence" value="ECO:0007669"/>
    <property type="project" value="TreeGrafter"/>
</dbReference>
<proteinExistence type="evidence at transcript level"/>
<dbReference type="InterPro" id="IPR022684">
    <property type="entry name" value="Calpain_cysteine_protease"/>
</dbReference>
<evidence type="ECO:0000256" key="3">
    <source>
        <dbReference type="ARBA" id="ARBA00022801"/>
    </source>
</evidence>
<dbReference type="FunFam" id="3.90.70.10:FF:000001">
    <property type="entry name" value="Calpain-1 catalytic subunit"/>
    <property type="match status" value="1"/>
</dbReference>
<dbReference type="PROSITE" id="PS00139">
    <property type="entry name" value="THIOL_PROTEASE_CYS"/>
    <property type="match status" value="1"/>
</dbReference>
<evidence type="ECO:0000256" key="4">
    <source>
        <dbReference type="ARBA" id="ARBA00022807"/>
    </source>
</evidence>
<dbReference type="AlphaFoldDB" id="L7MBK8"/>